<evidence type="ECO:0000256" key="2">
    <source>
        <dbReference type="ARBA" id="ARBA00004236"/>
    </source>
</evidence>
<evidence type="ECO:0000256" key="7">
    <source>
        <dbReference type="ARBA" id="ARBA00023186"/>
    </source>
</evidence>
<keyword evidence="3" id="KW-1003">Cell membrane</keyword>
<dbReference type="AlphaFoldDB" id="A0A918U7Q3"/>
<dbReference type="InterPro" id="IPR026039">
    <property type="entry name" value="YfgM"/>
</dbReference>
<evidence type="ECO:0000256" key="4">
    <source>
        <dbReference type="ARBA" id="ARBA00022692"/>
    </source>
</evidence>
<proteinExistence type="predicted"/>
<evidence type="ECO:0000256" key="3">
    <source>
        <dbReference type="ARBA" id="ARBA00022475"/>
    </source>
</evidence>
<reference evidence="10" key="1">
    <citation type="journal article" date="2014" name="Int. J. Syst. Evol. Microbiol.">
        <title>Complete genome sequence of Corynebacterium casei LMG S-19264T (=DSM 44701T), isolated from a smear-ripened cheese.</title>
        <authorList>
            <consortium name="US DOE Joint Genome Institute (JGI-PGF)"/>
            <person name="Walter F."/>
            <person name="Albersmeier A."/>
            <person name="Kalinowski J."/>
            <person name="Ruckert C."/>
        </authorList>
    </citation>
    <scope>NUCLEOTIDE SEQUENCE</scope>
    <source>
        <strain evidence="10">KCTC 32182</strain>
    </source>
</reference>
<protein>
    <recommendedName>
        <fullName evidence="9">Ancillary SecYEG translocon subunit/Cell division coordinator CpoB TPR domain-containing protein</fullName>
    </recommendedName>
</protein>
<gene>
    <name evidence="10" type="ORF">GCM10011289_05090</name>
</gene>
<evidence type="ECO:0000256" key="6">
    <source>
        <dbReference type="ARBA" id="ARBA00023136"/>
    </source>
</evidence>
<name>A0A918U7Q3_9NEIS</name>
<feature type="transmembrane region" description="Helical" evidence="8">
    <location>
        <begin position="21"/>
        <end position="39"/>
    </location>
</feature>
<keyword evidence="7" id="KW-0143">Chaperone</keyword>
<dbReference type="PANTHER" id="PTHR38035:SF1">
    <property type="entry name" value="ANCILLARY SECYEG TRANSLOCON SUBUNIT"/>
    <property type="match status" value="1"/>
</dbReference>
<comment type="subcellular location">
    <subcellularLocation>
        <location evidence="2">Cell membrane</location>
    </subcellularLocation>
    <subcellularLocation>
        <location evidence="1">Membrane</location>
        <topology evidence="1">Single-pass membrane protein</topology>
    </subcellularLocation>
</comment>
<dbReference type="InterPro" id="IPR018704">
    <property type="entry name" value="SecYEG/CpoB_TPR"/>
</dbReference>
<dbReference type="EMBL" id="BMYX01000001">
    <property type="protein sequence ID" value="GGY05411.1"/>
    <property type="molecule type" value="Genomic_DNA"/>
</dbReference>
<comment type="caution">
    <text evidence="10">The sequence shown here is derived from an EMBL/GenBank/DDBJ whole genome shotgun (WGS) entry which is preliminary data.</text>
</comment>
<dbReference type="RefSeq" id="WP_189530765.1">
    <property type="nucleotide sequence ID" value="NZ_BMYX01000001.1"/>
</dbReference>
<evidence type="ECO:0000259" key="9">
    <source>
        <dbReference type="Pfam" id="PF09976"/>
    </source>
</evidence>
<reference evidence="10" key="2">
    <citation type="submission" date="2020-09" db="EMBL/GenBank/DDBJ databases">
        <authorList>
            <person name="Sun Q."/>
            <person name="Kim S."/>
        </authorList>
    </citation>
    <scope>NUCLEOTIDE SEQUENCE</scope>
    <source>
        <strain evidence="10">KCTC 32182</strain>
    </source>
</reference>
<dbReference type="GO" id="GO:0005886">
    <property type="term" value="C:plasma membrane"/>
    <property type="evidence" value="ECO:0007669"/>
    <property type="project" value="UniProtKB-SubCell"/>
</dbReference>
<dbReference type="PANTHER" id="PTHR38035">
    <property type="entry name" value="UPF0070 PROTEIN YFGM"/>
    <property type="match status" value="1"/>
</dbReference>
<evidence type="ECO:0000256" key="1">
    <source>
        <dbReference type="ARBA" id="ARBA00004167"/>
    </source>
</evidence>
<organism evidence="10 11">
    <name type="scientific">Paludibacterium paludis</name>
    <dbReference type="NCBI Taxonomy" id="1225769"/>
    <lineage>
        <taxon>Bacteria</taxon>
        <taxon>Pseudomonadati</taxon>
        <taxon>Pseudomonadota</taxon>
        <taxon>Betaproteobacteria</taxon>
        <taxon>Neisseriales</taxon>
        <taxon>Chromobacteriaceae</taxon>
        <taxon>Paludibacterium</taxon>
    </lineage>
</organism>
<sequence>MAFDLQEQEQIDSMKAFWHQYGKWLAALFAALVLAYLGYKGWGMYQKDQVRDAAQSYAELEKKIIAGDLDGVRKATASIETTYGKTPYGARAALLAARLGFDRNDTAFARAQLSWAAEHASEPGIKAVALLRLAGLELDQKNFPAALAALAREHDAAFDAEFLDMKGDVQLAKGDKPAARDAYKSAVAKLPGDSPSRQFIQTKLEALGG</sequence>
<dbReference type="Proteomes" id="UP000645257">
    <property type="component" value="Unassembled WGS sequence"/>
</dbReference>
<evidence type="ECO:0000313" key="10">
    <source>
        <dbReference type="EMBL" id="GGY05411.1"/>
    </source>
</evidence>
<evidence type="ECO:0000313" key="11">
    <source>
        <dbReference type="Proteomes" id="UP000645257"/>
    </source>
</evidence>
<accession>A0A918U7Q3</accession>
<keyword evidence="6 8" id="KW-0472">Membrane</keyword>
<keyword evidence="11" id="KW-1185">Reference proteome</keyword>
<dbReference type="PIRSF" id="PIRSF006170">
    <property type="entry name" value="YfgM"/>
    <property type="match status" value="1"/>
</dbReference>
<keyword evidence="5 8" id="KW-1133">Transmembrane helix</keyword>
<evidence type="ECO:0000256" key="8">
    <source>
        <dbReference type="SAM" id="Phobius"/>
    </source>
</evidence>
<keyword evidence="4 8" id="KW-0812">Transmembrane</keyword>
<dbReference type="GO" id="GO:0044877">
    <property type="term" value="F:protein-containing complex binding"/>
    <property type="evidence" value="ECO:0007669"/>
    <property type="project" value="InterPro"/>
</dbReference>
<evidence type="ECO:0000256" key="5">
    <source>
        <dbReference type="ARBA" id="ARBA00022989"/>
    </source>
</evidence>
<dbReference type="Pfam" id="PF09976">
    <property type="entry name" value="TPR_21"/>
    <property type="match status" value="1"/>
</dbReference>
<feature type="domain" description="Ancillary SecYEG translocon subunit/Cell division coordinator CpoB TPR" evidence="9">
    <location>
        <begin position="15"/>
        <end position="208"/>
    </location>
</feature>